<dbReference type="eggNOG" id="COG4771">
    <property type="taxonomic scope" value="Bacteria"/>
</dbReference>
<dbReference type="InterPro" id="IPR036942">
    <property type="entry name" value="Beta-barrel_TonB_sf"/>
</dbReference>
<evidence type="ECO:0000259" key="12">
    <source>
        <dbReference type="SMART" id="SM00965"/>
    </source>
</evidence>
<keyword evidence="4" id="KW-0406">Ion transport</keyword>
<dbReference type="NCBIfam" id="TIGR04056">
    <property type="entry name" value="OMP_RagA_SusC"/>
    <property type="match status" value="1"/>
</dbReference>
<keyword evidence="13" id="KW-0675">Receptor</keyword>
<dbReference type="Proteomes" id="UP000005938">
    <property type="component" value="Unassembled WGS sequence"/>
</dbReference>
<keyword evidence="4" id="KW-0410">Iron transport</keyword>
<evidence type="ECO:0000256" key="11">
    <source>
        <dbReference type="RuleBase" id="RU003357"/>
    </source>
</evidence>
<organism evidence="13 14">
    <name type="scientific">Imtechella halotolerans K1</name>
    <dbReference type="NCBI Taxonomy" id="946077"/>
    <lineage>
        <taxon>Bacteria</taxon>
        <taxon>Pseudomonadati</taxon>
        <taxon>Bacteroidota</taxon>
        <taxon>Flavobacteriia</taxon>
        <taxon>Flavobacteriales</taxon>
        <taxon>Flavobacteriaceae</taxon>
        <taxon>Imtechella</taxon>
    </lineage>
</organism>
<dbReference type="Gene3D" id="2.60.40.1120">
    <property type="entry name" value="Carboxypeptidase-like, regulatory domain"/>
    <property type="match status" value="1"/>
</dbReference>
<keyword evidence="9 10" id="KW-0998">Cell outer membrane</keyword>
<comment type="similarity">
    <text evidence="10 11">Belongs to the TonB-dependent receptor family.</text>
</comment>
<evidence type="ECO:0000256" key="5">
    <source>
        <dbReference type="ARBA" id="ARBA00022692"/>
    </source>
</evidence>
<dbReference type="SUPFAM" id="SSF49464">
    <property type="entry name" value="Carboxypeptidase regulatory domain-like"/>
    <property type="match status" value="1"/>
</dbReference>
<evidence type="ECO:0000256" key="4">
    <source>
        <dbReference type="ARBA" id="ARBA00022496"/>
    </source>
</evidence>
<comment type="caution">
    <text evidence="13">The sequence shown here is derived from an EMBL/GenBank/DDBJ whole genome shotgun (WGS) entry which is preliminary data.</text>
</comment>
<dbReference type="InterPro" id="IPR023997">
    <property type="entry name" value="TonB-dep_OMP_SusC/RagA_CS"/>
</dbReference>
<dbReference type="NCBIfam" id="TIGR04057">
    <property type="entry name" value="SusC_RagA_signa"/>
    <property type="match status" value="1"/>
</dbReference>
<dbReference type="Gene3D" id="3.55.50.30">
    <property type="match status" value="1"/>
</dbReference>
<dbReference type="GO" id="GO:0009279">
    <property type="term" value="C:cell outer membrane"/>
    <property type="evidence" value="ECO:0007669"/>
    <property type="project" value="UniProtKB-SubCell"/>
</dbReference>
<dbReference type="AlphaFoldDB" id="I0WJ30"/>
<dbReference type="InterPro" id="IPR039426">
    <property type="entry name" value="TonB-dep_rcpt-like"/>
</dbReference>
<accession>I0WJ30</accession>
<dbReference type="Pfam" id="PF00593">
    <property type="entry name" value="TonB_dep_Rec_b-barrel"/>
    <property type="match status" value="1"/>
</dbReference>
<evidence type="ECO:0000256" key="3">
    <source>
        <dbReference type="ARBA" id="ARBA00022452"/>
    </source>
</evidence>
<keyword evidence="7 11" id="KW-0798">TonB box</keyword>
<gene>
    <name evidence="13" type="ORF">W5A_00195</name>
</gene>
<dbReference type="SMART" id="SM00965">
    <property type="entry name" value="STN"/>
    <property type="match status" value="1"/>
</dbReference>
<dbReference type="InterPro" id="IPR012910">
    <property type="entry name" value="Plug_dom"/>
</dbReference>
<keyword evidence="3 10" id="KW-1134">Transmembrane beta strand</keyword>
<sequence>MRQHSPYENLKILKTIQFLNHIKIMKNYQAYPSLKRVKLNQTLFRLFVFSFFVLSILPAKAEVYLQSKISLRLMSAPLEKVFKEIEKVTQYSVFYQNSSIDTSKKISVDFKEVEIEEAMEFILKGTNIKFEILKNQIILTPKPSKIEKNLSQVGIIQENVIHGVVLDENKFPLLGATVKIKGTSKGTSTDFDGKFSLQAQPNMILEVSYVGFKTKEVNVGNLNRLEIVLETDFGALDEVIVVGYGTTDKQNIVGSVGVVNIQALQTQAPTINLDNALQGQLAGVYISSANGQPGAPARVRIRGTTSLQGSNQPLYVIDGIPVVPDSNIPTQGRGGQNLGSELAQQGLNTPIGNININDIESISVLKDASAGAIYGSRAANGVIIITTKTGKYGQGSKFNVDYSVSIQEPKTLDVLNAEQFKKVTLTAVQNGVINNAYTQSVLDGSYFGNVDTNWESMLKPSMALTSNFNINVQGGNESTRYFSAVGANNQEGSFKGSKFDRYSFKLNLNTKINEIWDFGVTSNLSFSEQQALDGALVDRMYIFRPDLPVYDNDGGYSFSQGYALENPVALSKARNSNQTLLLLTSIFTELKISEGLKARTLISLNYNNGNQFSFYPRFTSRGGWHRLTGEGDGYAQESKGNFSNVMWENTLRYNKSFKGIHNIDAVLGASFEQNSTSQVKAWGTGFFNDVLTNISSATVSRDASSLKTAYGLESYFGRLNYNYEGKYLMSFSARIDGSSKFARENKHAFFPAFALGWRLSEESFLSKFEKVDDLKLKVSWGMTGQQDFGPYQWRTLYETDDYGGQPSVVMTQLGNDRLKWERSKQFDVGLDYSFFNSRLSGTVGYYIKSTEDAIFTAITPGNTGFSSVLANVGSTENKGIEFEVNGDIIKSNNFNWNLSLNMSFNRNKLTKISDDFKDESGFLTGFPGGGRLKEGSPIGLIYGYVSEGIFQTQEEINLLNQGSSTGIYQAAATSPGDLKFKDINDDGRITAEDQEVIGDTQPDFFGGLISTVSLQGFSLTAMFTYSMGNDLHWFNQARSINFFNSSFGENKTPEVLNAWTAERPTNQPRIVYGDPNDNDRISSYYVYEASYLRLKSLNLGYSFSPETIKQIGIINSLSVYVSGQNLFTFTKYPGADPEASNLYNNDISAGRDNNRYPISRIFTAGLRVGF</sequence>
<dbReference type="InterPro" id="IPR023996">
    <property type="entry name" value="TonB-dep_OMP_SusC/RagA"/>
</dbReference>
<dbReference type="STRING" id="946077.W5A_00195"/>
<dbReference type="Pfam" id="PF13715">
    <property type="entry name" value="CarbopepD_reg_2"/>
    <property type="match status" value="1"/>
</dbReference>
<dbReference type="PATRIC" id="fig|946077.3.peg.40"/>
<keyword evidence="2 10" id="KW-0813">Transport</keyword>
<reference evidence="13 14" key="1">
    <citation type="journal article" date="2012" name="J. Bacteriol.">
        <title>Genome Sequence of the Halotolerant Bacterium Imtechella halotolerans K1T.</title>
        <authorList>
            <person name="Kumar S."/>
            <person name="Vikram S."/>
            <person name="Subramanian S."/>
            <person name="Raghava G.P."/>
            <person name="Pinnaka A.K."/>
        </authorList>
    </citation>
    <scope>NUCLEOTIDE SEQUENCE [LARGE SCALE GENOMIC DNA]</scope>
    <source>
        <strain evidence="13 14">K1</strain>
    </source>
</reference>
<evidence type="ECO:0000256" key="10">
    <source>
        <dbReference type="PROSITE-ProRule" id="PRU01360"/>
    </source>
</evidence>
<dbReference type="GO" id="GO:0006826">
    <property type="term" value="P:iron ion transport"/>
    <property type="evidence" value="ECO:0007669"/>
    <property type="project" value="UniProtKB-KW"/>
</dbReference>
<dbReference type="OrthoDB" id="9768177at2"/>
<protein>
    <submittedName>
        <fullName evidence="13">TonB-dependent receptor plug</fullName>
    </submittedName>
</protein>
<keyword evidence="6" id="KW-0408">Iron</keyword>
<dbReference type="Pfam" id="PF07660">
    <property type="entry name" value="STN"/>
    <property type="match status" value="1"/>
</dbReference>
<keyword evidence="8 10" id="KW-0472">Membrane</keyword>
<dbReference type="Pfam" id="PF07715">
    <property type="entry name" value="Plug"/>
    <property type="match status" value="1"/>
</dbReference>
<keyword evidence="5 10" id="KW-0812">Transmembrane</keyword>
<evidence type="ECO:0000256" key="2">
    <source>
        <dbReference type="ARBA" id="ARBA00022448"/>
    </source>
</evidence>
<dbReference type="FunFam" id="2.60.40.1120:FF:000003">
    <property type="entry name" value="Outer membrane protein Omp121"/>
    <property type="match status" value="1"/>
</dbReference>
<dbReference type="InterPro" id="IPR011662">
    <property type="entry name" value="Secretin/TonB_short_N"/>
</dbReference>
<comment type="subcellular location">
    <subcellularLocation>
        <location evidence="1 10">Cell outer membrane</location>
        <topology evidence="1 10">Multi-pass membrane protein</topology>
    </subcellularLocation>
</comment>
<dbReference type="EMBL" id="AJJU01000002">
    <property type="protein sequence ID" value="EID76396.1"/>
    <property type="molecule type" value="Genomic_DNA"/>
</dbReference>
<dbReference type="PROSITE" id="PS52016">
    <property type="entry name" value="TONB_DEPENDENT_REC_3"/>
    <property type="match status" value="1"/>
</dbReference>
<evidence type="ECO:0000313" key="14">
    <source>
        <dbReference type="Proteomes" id="UP000005938"/>
    </source>
</evidence>
<dbReference type="InterPro" id="IPR000531">
    <property type="entry name" value="Beta-barrel_TonB"/>
</dbReference>
<dbReference type="Gene3D" id="2.170.130.10">
    <property type="entry name" value="TonB-dependent receptor, plug domain"/>
    <property type="match status" value="1"/>
</dbReference>
<evidence type="ECO:0000256" key="1">
    <source>
        <dbReference type="ARBA" id="ARBA00004571"/>
    </source>
</evidence>
<evidence type="ECO:0000256" key="7">
    <source>
        <dbReference type="ARBA" id="ARBA00023077"/>
    </source>
</evidence>
<dbReference type="InterPro" id="IPR037066">
    <property type="entry name" value="Plug_dom_sf"/>
</dbReference>
<keyword evidence="14" id="KW-1185">Reference proteome</keyword>
<name>I0WJ30_9FLAO</name>
<evidence type="ECO:0000256" key="9">
    <source>
        <dbReference type="ARBA" id="ARBA00023237"/>
    </source>
</evidence>
<dbReference type="SUPFAM" id="SSF56935">
    <property type="entry name" value="Porins"/>
    <property type="match status" value="1"/>
</dbReference>
<feature type="domain" description="Secretin/TonB short N-terminal" evidence="12">
    <location>
        <begin position="91"/>
        <end position="142"/>
    </location>
</feature>
<evidence type="ECO:0000313" key="13">
    <source>
        <dbReference type="EMBL" id="EID76396.1"/>
    </source>
</evidence>
<dbReference type="InterPro" id="IPR008969">
    <property type="entry name" value="CarboxyPept-like_regulatory"/>
</dbReference>
<proteinExistence type="inferred from homology"/>
<evidence type="ECO:0000256" key="8">
    <source>
        <dbReference type="ARBA" id="ARBA00023136"/>
    </source>
</evidence>
<evidence type="ECO:0000256" key="6">
    <source>
        <dbReference type="ARBA" id="ARBA00023004"/>
    </source>
</evidence>
<dbReference type="Gene3D" id="2.40.170.20">
    <property type="entry name" value="TonB-dependent receptor, beta-barrel domain"/>
    <property type="match status" value="1"/>
</dbReference>